<keyword evidence="3" id="KW-1185">Reference proteome</keyword>
<proteinExistence type="predicted"/>
<gene>
    <name evidence="2" type="ORF">CDAR_193101</name>
</gene>
<protein>
    <submittedName>
        <fullName evidence="2">Uncharacterized protein</fullName>
    </submittedName>
</protein>
<dbReference type="EMBL" id="BPLQ01001081">
    <property type="protein sequence ID" value="GIX78296.1"/>
    <property type="molecule type" value="Genomic_DNA"/>
</dbReference>
<evidence type="ECO:0000313" key="2">
    <source>
        <dbReference type="EMBL" id="GIX78296.1"/>
    </source>
</evidence>
<organism evidence="2 3">
    <name type="scientific">Caerostris darwini</name>
    <dbReference type="NCBI Taxonomy" id="1538125"/>
    <lineage>
        <taxon>Eukaryota</taxon>
        <taxon>Metazoa</taxon>
        <taxon>Ecdysozoa</taxon>
        <taxon>Arthropoda</taxon>
        <taxon>Chelicerata</taxon>
        <taxon>Arachnida</taxon>
        <taxon>Araneae</taxon>
        <taxon>Araneomorphae</taxon>
        <taxon>Entelegynae</taxon>
        <taxon>Araneoidea</taxon>
        <taxon>Araneidae</taxon>
        <taxon>Caerostris</taxon>
    </lineage>
</organism>
<name>A0AAV4N3P9_9ARAC</name>
<dbReference type="AlphaFoldDB" id="A0AAV4N3P9"/>
<accession>A0AAV4N3P9</accession>
<evidence type="ECO:0000256" key="1">
    <source>
        <dbReference type="SAM" id="MobiDB-lite"/>
    </source>
</evidence>
<feature type="region of interest" description="Disordered" evidence="1">
    <location>
        <begin position="1"/>
        <end position="25"/>
    </location>
</feature>
<dbReference type="Proteomes" id="UP001054837">
    <property type="component" value="Unassembled WGS sequence"/>
</dbReference>
<reference evidence="2 3" key="1">
    <citation type="submission" date="2021-06" db="EMBL/GenBank/DDBJ databases">
        <title>Caerostris darwini draft genome.</title>
        <authorList>
            <person name="Kono N."/>
            <person name="Arakawa K."/>
        </authorList>
    </citation>
    <scope>NUCLEOTIDE SEQUENCE [LARGE SCALE GENOMIC DNA]</scope>
</reference>
<evidence type="ECO:0000313" key="3">
    <source>
        <dbReference type="Proteomes" id="UP001054837"/>
    </source>
</evidence>
<comment type="caution">
    <text evidence="2">The sequence shown here is derived from an EMBL/GenBank/DDBJ whole genome shotgun (WGS) entry which is preliminary data.</text>
</comment>
<sequence length="89" mass="10038">MDISIHIDGSEEEEKTYIPAPLRFPRNNRDGERRKKVVGGEGILTIDEIDFYIARHTGCRVNKIPISAFSGVRSLGISGIERKYTFENG</sequence>